<gene>
    <name evidence="3" type="ORF">MCOR_29105</name>
</gene>
<sequence>MEQETCFHCTHVFDLKNLTKECRRNIHKIHGEVNILETLESVYGGVELHDFSGFEQDCFVCSKCYNVIQGIYRSQKKLSTLTDSLKSVASIKFSSLNSKNTTVVTPWIKSCSLAQEKQSPTKKRSRECLTPVKSGYTPHGKKPLAASCQTPKARRKRLNFNKTPRQTPKSTRQSPVSPGPKVKVHLGFKGSSRHTTLKGSSKLACRAIVLKHPVELFCESPFECSTPESESPTYMYTAVPVSPLPETPRTSLSSNDTPDRTSAEVFTESPYTTVMATETDEISSFQIVMDNLNMMTTARHKTEDTSNKVFNLVHALAVQDRVSADDLEDCVPQADILTIPNEAFLPSKEDYNQLNQEYNILIQRVLVENIKELKDCKEFIPLGILEKDENKTEEMIEIIEHLQQYTPKAHDKMMPLLMGGDGLSVERGEGAQRARADGISQEDRLEGFIWKSEDWHAHVISLQVRISIEDTFNQLFKGTSSSEKGTLFQLRNLFEHRGVKSEVKDAVNSCRDFLRFVTQGYVILAALNVLNMHSVNDIEESLSTKTKGEKKTFMEKLSKSIVAKFLQTEMPSLKQKGPGNNINDENRVPCGFPGCQKTFFRDGKCRQNHRGICPYRHLTDLSVPDVETDLDQQSTSNQSEEKQEKPDYKFNYSCCLLREGLQDWIREDSSKENDGERLVRMWRFDFLRFSLNNHTKYRLLAFRLQAQLMALLPPKLAHQLRHNRCINIHGVEGCNVPADQALEFLNMRAKDALNSLHGNMLSASIQRCGRSLQGCNNIIDSYTRGLDQYFGKPSNSKPSMKKDISKLVEHLGSENLFATVPGRHHRSFSTIESDSLVKLDGCKLNQWITDKRENFAKTQRLRSYLVQ</sequence>
<feature type="region of interest" description="Disordered" evidence="1">
    <location>
        <begin position="122"/>
        <end position="196"/>
    </location>
</feature>
<protein>
    <recommendedName>
        <fullName evidence="2">DUF6589 domain-containing protein</fullName>
    </recommendedName>
</protein>
<dbReference type="Pfam" id="PF20231">
    <property type="entry name" value="DUF6589"/>
    <property type="match status" value="1"/>
</dbReference>
<reference evidence="3 4" key="1">
    <citation type="submission" date="2020-06" db="EMBL/GenBank/DDBJ databases">
        <authorList>
            <person name="Li R."/>
            <person name="Bekaert M."/>
        </authorList>
    </citation>
    <scope>NUCLEOTIDE SEQUENCE [LARGE SCALE GENOMIC DNA]</scope>
    <source>
        <strain evidence="4">wild</strain>
    </source>
</reference>
<feature type="domain" description="DUF6589" evidence="2">
    <location>
        <begin position="377"/>
        <end position="778"/>
    </location>
</feature>
<accession>A0A6J8CHJ6</accession>
<name>A0A6J8CHJ6_MYTCO</name>
<evidence type="ECO:0000259" key="2">
    <source>
        <dbReference type="Pfam" id="PF20231"/>
    </source>
</evidence>
<feature type="compositionally biased region" description="Basic residues" evidence="1">
    <location>
        <begin position="182"/>
        <end position="196"/>
    </location>
</feature>
<evidence type="ECO:0000313" key="3">
    <source>
        <dbReference type="EMBL" id="CAC5394350.1"/>
    </source>
</evidence>
<proteinExistence type="predicted"/>
<feature type="compositionally biased region" description="Polar residues" evidence="1">
    <location>
        <begin position="160"/>
        <end position="176"/>
    </location>
</feature>
<dbReference type="Proteomes" id="UP000507470">
    <property type="component" value="Unassembled WGS sequence"/>
</dbReference>
<evidence type="ECO:0000256" key="1">
    <source>
        <dbReference type="SAM" id="MobiDB-lite"/>
    </source>
</evidence>
<keyword evidence="4" id="KW-1185">Reference proteome</keyword>
<dbReference type="AlphaFoldDB" id="A0A6J8CHJ6"/>
<dbReference type="OrthoDB" id="6150904at2759"/>
<dbReference type="EMBL" id="CACVKT020005281">
    <property type="protein sequence ID" value="CAC5394350.1"/>
    <property type="molecule type" value="Genomic_DNA"/>
</dbReference>
<evidence type="ECO:0000313" key="4">
    <source>
        <dbReference type="Proteomes" id="UP000507470"/>
    </source>
</evidence>
<dbReference type="InterPro" id="IPR046496">
    <property type="entry name" value="DUF6589"/>
</dbReference>
<organism evidence="3 4">
    <name type="scientific">Mytilus coruscus</name>
    <name type="common">Sea mussel</name>
    <dbReference type="NCBI Taxonomy" id="42192"/>
    <lineage>
        <taxon>Eukaryota</taxon>
        <taxon>Metazoa</taxon>
        <taxon>Spiralia</taxon>
        <taxon>Lophotrochozoa</taxon>
        <taxon>Mollusca</taxon>
        <taxon>Bivalvia</taxon>
        <taxon>Autobranchia</taxon>
        <taxon>Pteriomorphia</taxon>
        <taxon>Mytilida</taxon>
        <taxon>Mytiloidea</taxon>
        <taxon>Mytilidae</taxon>
        <taxon>Mytilinae</taxon>
        <taxon>Mytilus</taxon>
    </lineage>
</organism>